<evidence type="ECO:0000256" key="7">
    <source>
        <dbReference type="ARBA" id="ARBA00022840"/>
    </source>
</evidence>
<dbReference type="InterPro" id="IPR015865">
    <property type="entry name" value="Riboflavin_kinase_bac/euk"/>
</dbReference>
<dbReference type="OrthoDB" id="276388at2759"/>
<dbReference type="GO" id="GO:0008531">
    <property type="term" value="F:riboflavin kinase activity"/>
    <property type="evidence" value="ECO:0007669"/>
    <property type="project" value="UniProtKB-EC"/>
</dbReference>
<evidence type="ECO:0000256" key="2">
    <source>
        <dbReference type="ARBA" id="ARBA00012105"/>
    </source>
</evidence>
<proteinExistence type="predicted"/>
<comment type="caution">
    <text evidence="9">The sequence shown here is derived from an EMBL/GenBank/DDBJ whole genome shotgun (WGS) entry which is preliminary data.</text>
</comment>
<gene>
    <name evidence="9" type="ORF">TrCOL_g2813</name>
</gene>
<reference evidence="10" key="1">
    <citation type="journal article" date="2023" name="Commun. Biol.">
        <title>Genome analysis of Parmales, the sister group of diatoms, reveals the evolutionary specialization of diatoms from phago-mixotrophs to photoautotrophs.</title>
        <authorList>
            <person name="Ban H."/>
            <person name="Sato S."/>
            <person name="Yoshikawa S."/>
            <person name="Yamada K."/>
            <person name="Nakamura Y."/>
            <person name="Ichinomiya M."/>
            <person name="Sato N."/>
            <person name="Blanc-Mathieu R."/>
            <person name="Endo H."/>
            <person name="Kuwata A."/>
            <person name="Ogata H."/>
        </authorList>
    </citation>
    <scope>NUCLEOTIDE SEQUENCE [LARGE SCALE GENOMIC DNA]</scope>
</reference>
<keyword evidence="5" id="KW-0808">Transferase</keyword>
<keyword evidence="3" id="KW-0285">Flavoprotein</keyword>
<dbReference type="Gene3D" id="2.40.30.30">
    <property type="entry name" value="Riboflavin kinase-like"/>
    <property type="match status" value="1"/>
</dbReference>
<keyword evidence="10" id="KW-1185">Reference proteome</keyword>
<protein>
    <recommendedName>
        <fullName evidence="2">riboflavin kinase</fullName>
        <ecNumber evidence="2">2.7.1.26</ecNumber>
    </recommendedName>
</protein>
<evidence type="ECO:0000256" key="3">
    <source>
        <dbReference type="ARBA" id="ARBA00022630"/>
    </source>
</evidence>
<evidence type="ECO:0000256" key="6">
    <source>
        <dbReference type="ARBA" id="ARBA00022741"/>
    </source>
</evidence>
<keyword evidence="7" id="KW-0067">ATP-binding</keyword>
<dbReference type="Pfam" id="PF01687">
    <property type="entry name" value="Flavokinase"/>
    <property type="match status" value="1"/>
</dbReference>
<evidence type="ECO:0000259" key="8">
    <source>
        <dbReference type="Pfam" id="PF01687"/>
    </source>
</evidence>
<feature type="domain" description="Riboflavin kinase" evidence="8">
    <location>
        <begin position="3"/>
        <end position="67"/>
    </location>
</feature>
<dbReference type="EC" id="2.7.1.26" evidence="2"/>
<evidence type="ECO:0000256" key="5">
    <source>
        <dbReference type="ARBA" id="ARBA00022679"/>
    </source>
</evidence>
<dbReference type="SUPFAM" id="SSF82114">
    <property type="entry name" value="Riboflavin kinase-like"/>
    <property type="match status" value="1"/>
</dbReference>
<evidence type="ECO:0000256" key="4">
    <source>
        <dbReference type="ARBA" id="ARBA00022643"/>
    </source>
</evidence>
<sequence>MSPTFATPNPYPIAEVHVMEGWEKGEEFYGMVARVMLVGGVREEIKFGGLEELKTRIGKDVSVSSSWLDTQPASAFKSDVFIRGGGVGRKGMEGLNGGQDEWDNEEWKVEGKDGIETGDMSDRIRALPLGKWFFE</sequence>
<dbReference type="GO" id="GO:0005524">
    <property type="term" value="F:ATP binding"/>
    <property type="evidence" value="ECO:0007669"/>
    <property type="project" value="UniProtKB-KW"/>
</dbReference>
<evidence type="ECO:0000313" key="9">
    <source>
        <dbReference type="EMBL" id="GMI38296.1"/>
    </source>
</evidence>
<organism evidence="9 10">
    <name type="scientific">Triparma columacea</name>
    <dbReference type="NCBI Taxonomy" id="722753"/>
    <lineage>
        <taxon>Eukaryota</taxon>
        <taxon>Sar</taxon>
        <taxon>Stramenopiles</taxon>
        <taxon>Ochrophyta</taxon>
        <taxon>Bolidophyceae</taxon>
        <taxon>Parmales</taxon>
        <taxon>Triparmaceae</taxon>
        <taxon>Triparma</taxon>
    </lineage>
</organism>
<keyword evidence="4" id="KW-0288">FMN</keyword>
<accession>A0A9W7GAR0</accession>
<keyword evidence="6" id="KW-0547">Nucleotide-binding</keyword>
<evidence type="ECO:0000313" key="10">
    <source>
        <dbReference type="Proteomes" id="UP001165065"/>
    </source>
</evidence>
<dbReference type="InterPro" id="IPR023465">
    <property type="entry name" value="Riboflavin_kinase_dom_sf"/>
</dbReference>
<comment type="pathway">
    <text evidence="1">Cofactor biosynthesis; FMN biosynthesis; FMN from riboflavin (ATP route): step 1/1.</text>
</comment>
<dbReference type="EMBL" id="BRYA01000084">
    <property type="protein sequence ID" value="GMI38296.1"/>
    <property type="molecule type" value="Genomic_DNA"/>
</dbReference>
<evidence type="ECO:0000256" key="1">
    <source>
        <dbReference type="ARBA" id="ARBA00005201"/>
    </source>
</evidence>
<name>A0A9W7GAR0_9STRA</name>
<dbReference type="AlphaFoldDB" id="A0A9W7GAR0"/>
<dbReference type="GO" id="GO:0009231">
    <property type="term" value="P:riboflavin biosynthetic process"/>
    <property type="evidence" value="ECO:0007669"/>
    <property type="project" value="InterPro"/>
</dbReference>
<dbReference type="Proteomes" id="UP001165065">
    <property type="component" value="Unassembled WGS sequence"/>
</dbReference>